<proteinExistence type="predicted"/>
<comment type="caution">
    <text evidence="1">The sequence shown here is derived from an EMBL/GenBank/DDBJ whole genome shotgun (WGS) entry which is preliminary data.</text>
</comment>
<reference evidence="1" key="2">
    <citation type="submission" date="2021-08" db="EMBL/GenBank/DDBJ databases">
        <authorList>
            <person name="Tani A."/>
            <person name="Ola A."/>
            <person name="Ogura Y."/>
            <person name="Katsura K."/>
            <person name="Hayashi T."/>
        </authorList>
    </citation>
    <scope>NUCLEOTIDE SEQUENCE</scope>
    <source>
        <strain evidence="1">DSM 23632</strain>
    </source>
</reference>
<name>A0ABQ4TY64_9HYPH</name>
<gene>
    <name evidence="1" type="ORF">MPOCJGCO_2316</name>
</gene>
<organism evidence="1 2">
    <name type="scientific">Methylobacterium trifolii</name>
    <dbReference type="NCBI Taxonomy" id="1003092"/>
    <lineage>
        <taxon>Bacteria</taxon>
        <taxon>Pseudomonadati</taxon>
        <taxon>Pseudomonadota</taxon>
        <taxon>Alphaproteobacteria</taxon>
        <taxon>Hyphomicrobiales</taxon>
        <taxon>Methylobacteriaceae</taxon>
        <taxon>Methylobacterium</taxon>
    </lineage>
</organism>
<reference evidence="1" key="1">
    <citation type="journal article" date="2021" name="Front. Microbiol.">
        <title>Comprehensive Comparative Genomics and Phenotyping of Methylobacterium Species.</title>
        <authorList>
            <person name="Alessa O."/>
            <person name="Ogura Y."/>
            <person name="Fujitani Y."/>
            <person name="Takami H."/>
            <person name="Hayashi T."/>
            <person name="Sahin N."/>
            <person name="Tani A."/>
        </authorList>
    </citation>
    <scope>NUCLEOTIDE SEQUENCE</scope>
    <source>
        <strain evidence="1">DSM 23632</strain>
    </source>
</reference>
<evidence type="ECO:0000313" key="2">
    <source>
        <dbReference type="Proteomes" id="UP001055057"/>
    </source>
</evidence>
<dbReference type="EMBL" id="BPRB01000120">
    <property type="protein sequence ID" value="GJE60205.1"/>
    <property type="molecule type" value="Genomic_DNA"/>
</dbReference>
<keyword evidence="2" id="KW-1185">Reference proteome</keyword>
<accession>A0ABQ4TY64</accession>
<evidence type="ECO:0000313" key="1">
    <source>
        <dbReference type="EMBL" id="GJE60205.1"/>
    </source>
</evidence>
<protein>
    <recommendedName>
        <fullName evidence="3">HEPN domain-containing protein</fullName>
    </recommendedName>
</protein>
<evidence type="ECO:0008006" key="3">
    <source>
        <dbReference type="Google" id="ProtNLM"/>
    </source>
</evidence>
<dbReference type="Gene3D" id="1.20.120.330">
    <property type="entry name" value="Nucleotidyltransferases domain 2"/>
    <property type="match status" value="1"/>
</dbReference>
<sequence length="169" mass="19074">MSARCRNPLSGGLLDVALHLVAIRDRRKIVEQAAFRRALSSSYYAVFHTLCAVGAEGLGFRSAPSEDIEPIYRSLEHRKAQDVLASPKTRQLHEDLARIGSAFIELRQLREDADYSQPGRFGSQQRLLTRNETKTLIDLADETIRILDALPIDIRRKLAVALLVRPSRR</sequence>
<dbReference type="Proteomes" id="UP001055057">
    <property type="component" value="Unassembled WGS sequence"/>
</dbReference>